<evidence type="ECO:0000256" key="1">
    <source>
        <dbReference type="SAM" id="MobiDB-lite"/>
    </source>
</evidence>
<organism evidence="2">
    <name type="scientific">Polynucleobacter sp. UK-FUSCHL-C3</name>
    <dbReference type="NCBI Taxonomy" id="2955208"/>
    <lineage>
        <taxon>Bacteria</taxon>
        <taxon>Pseudomonadati</taxon>
        <taxon>Pseudomonadota</taxon>
        <taxon>Betaproteobacteria</taxon>
        <taxon>Burkholderiales</taxon>
        <taxon>Burkholderiaceae</taxon>
        <taxon>Polynucleobacter</taxon>
    </lineage>
</organism>
<reference evidence="2" key="1">
    <citation type="submission" date="2022-06" db="EMBL/GenBank/DDBJ databases">
        <title>New Polynucleobacter species.</title>
        <authorList>
            <person name="Hahn M.W."/>
        </authorList>
    </citation>
    <scope>NUCLEOTIDE SEQUENCE</scope>
    <source>
        <strain evidence="2">UK-FUSCHL-C3</strain>
    </source>
</reference>
<feature type="compositionally biased region" description="Basic and acidic residues" evidence="1">
    <location>
        <begin position="43"/>
        <end position="54"/>
    </location>
</feature>
<gene>
    <name evidence="2" type="ORF">NKE59_03485</name>
</gene>
<dbReference type="AlphaFoldDB" id="A0AAU8A3Y5"/>
<protein>
    <submittedName>
        <fullName evidence="2">Uncharacterized protein</fullName>
    </submittedName>
</protein>
<dbReference type="RefSeq" id="WP_353439593.1">
    <property type="nucleotide sequence ID" value="NZ_CP099959.1"/>
</dbReference>
<dbReference type="EMBL" id="CP099959">
    <property type="protein sequence ID" value="XCC58368.1"/>
    <property type="molecule type" value="Genomic_DNA"/>
</dbReference>
<accession>A0AAU8A3Y5</accession>
<proteinExistence type="predicted"/>
<feature type="region of interest" description="Disordered" evidence="1">
    <location>
        <begin position="39"/>
        <end position="62"/>
    </location>
</feature>
<evidence type="ECO:0000313" key="2">
    <source>
        <dbReference type="EMBL" id="XCC58368.1"/>
    </source>
</evidence>
<feature type="region of interest" description="Disordered" evidence="1">
    <location>
        <begin position="1"/>
        <end position="27"/>
    </location>
</feature>
<name>A0AAU8A3Y5_9BURK</name>
<sequence>MAAGQNQRNRKNDPMLTKTGKPRLGPLNLDQLNKLLEASNKPKQKDKIRREISGRAKVVAVH</sequence>